<dbReference type="InterPro" id="IPR000719">
    <property type="entry name" value="Prot_kinase_dom"/>
</dbReference>
<dbReference type="Proteomes" id="UP001212997">
    <property type="component" value="Unassembled WGS sequence"/>
</dbReference>
<feature type="domain" description="Protein kinase" evidence="2">
    <location>
        <begin position="419"/>
        <end position="690"/>
    </location>
</feature>
<evidence type="ECO:0000313" key="4">
    <source>
        <dbReference type="Proteomes" id="UP001212997"/>
    </source>
</evidence>
<dbReference type="PROSITE" id="PS50011">
    <property type="entry name" value="PROTEIN_KINASE_DOM"/>
    <property type="match status" value="2"/>
</dbReference>
<feature type="region of interest" description="Disordered" evidence="1">
    <location>
        <begin position="308"/>
        <end position="333"/>
    </location>
</feature>
<dbReference type="InterPro" id="IPR051681">
    <property type="entry name" value="Ser/Thr_Kinases-Pseudokinases"/>
</dbReference>
<dbReference type="SUPFAM" id="SSF56112">
    <property type="entry name" value="Protein kinase-like (PK-like)"/>
    <property type="match status" value="2"/>
</dbReference>
<evidence type="ECO:0000259" key="2">
    <source>
        <dbReference type="PROSITE" id="PS50011"/>
    </source>
</evidence>
<dbReference type="PANTHER" id="PTHR44329">
    <property type="entry name" value="SERINE/THREONINE-PROTEIN KINASE TNNI3K-RELATED"/>
    <property type="match status" value="1"/>
</dbReference>
<dbReference type="InterPro" id="IPR011009">
    <property type="entry name" value="Kinase-like_dom_sf"/>
</dbReference>
<dbReference type="InterPro" id="IPR001245">
    <property type="entry name" value="Ser-Thr/Tyr_kinase_cat_dom"/>
</dbReference>
<name>A0AAD5YMP8_9APHY</name>
<evidence type="ECO:0000256" key="1">
    <source>
        <dbReference type="SAM" id="MobiDB-lite"/>
    </source>
</evidence>
<dbReference type="EMBL" id="JANAWD010000034">
    <property type="protein sequence ID" value="KAJ3490048.1"/>
    <property type="molecule type" value="Genomic_DNA"/>
</dbReference>
<organism evidence="3 4">
    <name type="scientific">Meripilus lineatus</name>
    <dbReference type="NCBI Taxonomy" id="2056292"/>
    <lineage>
        <taxon>Eukaryota</taxon>
        <taxon>Fungi</taxon>
        <taxon>Dikarya</taxon>
        <taxon>Basidiomycota</taxon>
        <taxon>Agaricomycotina</taxon>
        <taxon>Agaricomycetes</taxon>
        <taxon>Polyporales</taxon>
        <taxon>Meripilaceae</taxon>
        <taxon>Meripilus</taxon>
    </lineage>
</organism>
<gene>
    <name evidence="3" type="ORF">NLI96_g1726</name>
</gene>
<protein>
    <recommendedName>
        <fullName evidence="2">Protein kinase domain-containing protein</fullName>
    </recommendedName>
</protein>
<dbReference type="GO" id="GO:0004674">
    <property type="term" value="F:protein serine/threonine kinase activity"/>
    <property type="evidence" value="ECO:0007669"/>
    <property type="project" value="TreeGrafter"/>
</dbReference>
<dbReference type="PANTHER" id="PTHR44329:SF214">
    <property type="entry name" value="PROTEIN KINASE DOMAIN-CONTAINING PROTEIN"/>
    <property type="match status" value="1"/>
</dbReference>
<evidence type="ECO:0000313" key="3">
    <source>
        <dbReference type="EMBL" id="KAJ3490048.1"/>
    </source>
</evidence>
<dbReference type="GO" id="GO:0005524">
    <property type="term" value="F:ATP binding"/>
    <property type="evidence" value="ECO:0007669"/>
    <property type="project" value="InterPro"/>
</dbReference>
<keyword evidence="4" id="KW-1185">Reference proteome</keyword>
<dbReference type="PROSITE" id="PS00109">
    <property type="entry name" value="PROTEIN_KINASE_TYR"/>
    <property type="match status" value="1"/>
</dbReference>
<accession>A0AAD5YMP8</accession>
<proteinExistence type="predicted"/>
<sequence length="699" mass="79023">MLQDILDRDSSDMEYRYGIRRLLVRLSSESGVLPTSLFLTGIDCDDKEPFGMGGYADIFRATYKTQPVILKRLRVYLNSRNSEEFTAFCREALVWRQLRHEHVLPFLGVDCVTFKSLLCMVAPWLSHGDILHCMSTLEKQGAVIPFERWIIEIAIGLQYLHDERVVHGDLRGPNILIDANLGVRLADFGLSRFSDSTTATVGSHHGGATRWIAPELLNGGPSTFLSDVYAFACVCLEIYTQRRPFADLNEAQVIAQLMRNQRPKRALMKSGRPIPDEIWSLIERCWTSAIGDRPDMKSIVLELTKRHSSEATESAEPNPDSVDDTAVFPNQSEGSKGPDLDIINLIYGSCGSLLIKEVVLSVRGSLADRFLCTILKIIEEQVTTIPRPSTFYSLRILLFKLASVARLYPSSLFLHGLHFTKKEPVVGGYFADIFRANYDGKDVALKRLRVSQSPRDNDFFTAFCRETLVWSQLKHPNITPLIGIDIESFPSRVCLVSPWMKNGNVYHFYVRESTDVSHRERVDLFERWITEVAHAVAYMHEQRIVHADLRAGNVMIDNDQHAQLTHFNLSFFVGDDENTPPNETAYVSTSRWMAPELLSASISRPNFATDVYSFGCLCVELYTGRWPFPDAANNVQAISRVLSGERPARPTLESGTPMSDGVWAIVQQCWMDPTERPTMLEITTRLSKVVQSSPSRWTL</sequence>
<comment type="caution">
    <text evidence="3">The sequence shown here is derived from an EMBL/GenBank/DDBJ whole genome shotgun (WGS) entry which is preliminary data.</text>
</comment>
<feature type="domain" description="Protein kinase" evidence="2">
    <location>
        <begin position="44"/>
        <end position="310"/>
    </location>
</feature>
<dbReference type="InterPro" id="IPR008266">
    <property type="entry name" value="Tyr_kinase_AS"/>
</dbReference>
<dbReference type="Pfam" id="PF07714">
    <property type="entry name" value="PK_Tyr_Ser-Thr"/>
    <property type="match status" value="2"/>
</dbReference>
<dbReference type="Gene3D" id="1.10.510.10">
    <property type="entry name" value="Transferase(Phosphotransferase) domain 1"/>
    <property type="match status" value="2"/>
</dbReference>
<reference evidence="3" key="1">
    <citation type="submission" date="2022-07" db="EMBL/GenBank/DDBJ databases">
        <title>Genome Sequence of Physisporinus lineatus.</title>
        <authorList>
            <person name="Buettner E."/>
        </authorList>
    </citation>
    <scope>NUCLEOTIDE SEQUENCE</scope>
    <source>
        <strain evidence="3">VT162</strain>
    </source>
</reference>
<dbReference type="AlphaFoldDB" id="A0AAD5YMP8"/>